<dbReference type="PANTHER" id="PTHR10159:SF528">
    <property type="entry name" value="PUCKERED, ISOFORM A"/>
    <property type="match status" value="1"/>
</dbReference>
<reference evidence="8" key="1">
    <citation type="submission" date="2013-04" db="EMBL/GenBank/DDBJ databases">
        <authorList>
            <person name="Qu J."/>
            <person name="Murali S.C."/>
            <person name="Bandaranaike D."/>
            <person name="Bellair M."/>
            <person name="Blankenburg K."/>
            <person name="Chao H."/>
            <person name="Dinh H."/>
            <person name="Doddapaneni H."/>
            <person name="Downs B."/>
            <person name="Dugan-Rocha S."/>
            <person name="Elkadiri S."/>
            <person name="Gnanaolivu R.D."/>
            <person name="Hernandez B."/>
            <person name="Javaid M."/>
            <person name="Jayaseelan J.C."/>
            <person name="Lee S."/>
            <person name="Li M."/>
            <person name="Ming W."/>
            <person name="Munidasa M."/>
            <person name="Muniz J."/>
            <person name="Nguyen L."/>
            <person name="Ongeri F."/>
            <person name="Osuji N."/>
            <person name="Pu L.-L."/>
            <person name="Puazo M."/>
            <person name="Qu C."/>
            <person name="Quiroz J."/>
            <person name="Raj R."/>
            <person name="Weissenberger G."/>
            <person name="Xin Y."/>
            <person name="Zou X."/>
            <person name="Han Y."/>
            <person name="Richards S."/>
            <person name="Worley K."/>
            <person name="Muzny D."/>
            <person name="Gibbs R."/>
        </authorList>
    </citation>
    <scope>NUCLEOTIDE SEQUENCE</scope>
    <source>
        <strain evidence="8">Sampled in the wild</strain>
    </source>
</reference>
<dbReference type="GO" id="GO:0008330">
    <property type="term" value="F:protein tyrosine/threonine phosphatase activity"/>
    <property type="evidence" value="ECO:0007669"/>
    <property type="project" value="TreeGrafter"/>
</dbReference>
<keyword evidence="3" id="KW-0378">Hydrolase</keyword>
<name>A0A8K0K2S5_LADFU</name>
<proteinExistence type="inferred from homology"/>
<dbReference type="Proteomes" id="UP000792457">
    <property type="component" value="Unassembled WGS sequence"/>
</dbReference>
<dbReference type="PANTHER" id="PTHR10159">
    <property type="entry name" value="DUAL SPECIFICITY PROTEIN PHOSPHATASE"/>
    <property type="match status" value="1"/>
</dbReference>
<dbReference type="GO" id="GO:0005829">
    <property type="term" value="C:cytosol"/>
    <property type="evidence" value="ECO:0007669"/>
    <property type="project" value="TreeGrafter"/>
</dbReference>
<dbReference type="GO" id="GO:0017017">
    <property type="term" value="F:MAP kinase tyrosine/serine/threonine phosphatase activity"/>
    <property type="evidence" value="ECO:0007669"/>
    <property type="project" value="TreeGrafter"/>
</dbReference>
<evidence type="ECO:0000256" key="3">
    <source>
        <dbReference type="ARBA" id="ARBA00022801"/>
    </source>
</evidence>
<organism evidence="8 9">
    <name type="scientific">Ladona fulva</name>
    <name type="common">Scarce chaser dragonfly</name>
    <name type="synonym">Libellula fulva</name>
    <dbReference type="NCBI Taxonomy" id="123851"/>
    <lineage>
        <taxon>Eukaryota</taxon>
        <taxon>Metazoa</taxon>
        <taxon>Ecdysozoa</taxon>
        <taxon>Arthropoda</taxon>
        <taxon>Hexapoda</taxon>
        <taxon>Insecta</taxon>
        <taxon>Pterygota</taxon>
        <taxon>Palaeoptera</taxon>
        <taxon>Odonata</taxon>
        <taxon>Epiprocta</taxon>
        <taxon>Anisoptera</taxon>
        <taxon>Libelluloidea</taxon>
        <taxon>Libellulidae</taxon>
        <taxon>Ladona</taxon>
    </lineage>
</organism>
<feature type="compositionally biased region" description="Basic and acidic residues" evidence="5">
    <location>
        <begin position="150"/>
        <end position="175"/>
    </location>
</feature>
<accession>A0A8K0K2S5</accession>
<sequence length="199" mass="22400">MAAVVKGTSLRANGLFSSTFSYLPSTNPFILRFANFLFSPLGTHQQRCQRNILYVTKYAFENEARSSGSRVLVHCQAGVSRSPTICIAYLMRHRLLPMAEAYRKVKRRRPIIAPNFNFMGQLLELEQGLPLPKAPSAEPAPALVVEETEGEKKEAMKEGEEWREGEEVVRSKDPAEESNGNLPDRWTEKKEEDAIKCGV</sequence>
<dbReference type="EMBL" id="KZ308317">
    <property type="protein sequence ID" value="KAG8227281.1"/>
    <property type="molecule type" value="Genomic_DNA"/>
</dbReference>
<dbReference type="Gene3D" id="3.90.190.10">
    <property type="entry name" value="Protein tyrosine phosphatase superfamily"/>
    <property type="match status" value="1"/>
</dbReference>
<dbReference type="SMART" id="SM00195">
    <property type="entry name" value="DSPc"/>
    <property type="match status" value="1"/>
</dbReference>
<evidence type="ECO:0000259" key="6">
    <source>
        <dbReference type="PROSITE" id="PS50054"/>
    </source>
</evidence>
<dbReference type="InterPro" id="IPR020422">
    <property type="entry name" value="TYR_PHOSPHATASE_DUAL_dom"/>
</dbReference>
<dbReference type="OrthoDB" id="426001at2759"/>
<dbReference type="EC" id="3.1.3.48" evidence="2"/>
<feature type="domain" description="Tyrosine-protein phosphatase" evidence="6">
    <location>
        <begin position="1"/>
        <end position="131"/>
    </location>
</feature>
<dbReference type="Pfam" id="PF00782">
    <property type="entry name" value="DSPc"/>
    <property type="match status" value="1"/>
</dbReference>
<dbReference type="InterPro" id="IPR000340">
    <property type="entry name" value="Dual-sp_phosphatase_cat-dom"/>
</dbReference>
<comment type="caution">
    <text evidence="8">The sequence shown here is derived from an EMBL/GenBank/DDBJ whole genome shotgun (WGS) entry which is preliminary data.</text>
</comment>
<evidence type="ECO:0000256" key="2">
    <source>
        <dbReference type="ARBA" id="ARBA00013064"/>
    </source>
</evidence>
<dbReference type="InterPro" id="IPR000387">
    <property type="entry name" value="Tyr_Pase_dom"/>
</dbReference>
<dbReference type="AlphaFoldDB" id="A0A8K0K2S5"/>
<evidence type="ECO:0000256" key="1">
    <source>
        <dbReference type="ARBA" id="ARBA00008601"/>
    </source>
</evidence>
<dbReference type="GO" id="GO:0033550">
    <property type="term" value="F:MAP kinase tyrosine phosphatase activity"/>
    <property type="evidence" value="ECO:0007669"/>
    <property type="project" value="TreeGrafter"/>
</dbReference>
<feature type="region of interest" description="Disordered" evidence="5">
    <location>
        <begin position="134"/>
        <end position="199"/>
    </location>
</feature>
<reference evidence="8" key="2">
    <citation type="submission" date="2017-10" db="EMBL/GenBank/DDBJ databases">
        <title>Ladona fulva Genome sequencing and assembly.</title>
        <authorList>
            <person name="Murali S."/>
            <person name="Richards S."/>
            <person name="Bandaranaike D."/>
            <person name="Bellair M."/>
            <person name="Blankenburg K."/>
            <person name="Chao H."/>
            <person name="Dinh H."/>
            <person name="Doddapaneni H."/>
            <person name="Dugan-Rocha S."/>
            <person name="Elkadiri S."/>
            <person name="Gnanaolivu R."/>
            <person name="Hernandez B."/>
            <person name="Skinner E."/>
            <person name="Javaid M."/>
            <person name="Lee S."/>
            <person name="Li M."/>
            <person name="Ming W."/>
            <person name="Munidasa M."/>
            <person name="Muniz J."/>
            <person name="Nguyen L."/>
            <person name="Hughes D."/>
            <person name="Osuji N."/>
            <person name="Pu L.-L."/>
            <person name="Puazo M."/>
            <person name="Qu C."/>
            <person name="Quiroz J."/>
            <person name="Raj R."/>
            <person name="Weissenberger G."/>
            <person name="Xin Y."/>
            <person name="Zou X."/>
            <person name="Han Y."/>
            <person name="Worley K."/>
            <person name="Muzny D."/>
            <person name="Gibbs R."/>
        </authorList>
    </citation>
    <scope>NUCLEOTIDE SEQUENCE</scope>
    <source>
        <strain evidence="8">Sampled in the wild</strain>
    </source>
</reference>
<feature type="domain" description="Tyrosine specific protein phosphatases" evidence="7">
    <location>
        <begin position="50"/>
        <end position="110"/>
    </location>
</feature>
<evidence type="ECO:0000259" key="7">
    <source>
        <dbReference type="PROSITE" id="PS50056"/>
    </source>
</evidence>
<dbReference type="PROSITE" id="PS00383">
    <property type="entry name" value="TYR_PHOSPHATASE_1"/>
    <property type="match status" value="1"/>
</dbReference>
<evidence type="ECO:0000256" key="4">
    <source>
        <dbReference type="ARBA" id="ARBA00022912"/>
    </source>
</evidence>
<keyword evidence="9" id="KW-1185">Reference proteome</keyword>
<dbReference type="InterPro" id="IPR016130">
    <property type="entry name" value="Tyr_Pase_AS"/>
</dbReference>
<dbReference type="GO" id="GO:0043409">
    <property type="term" value="P:negative regulation of MAPK cascade"/>
    <property type="evidence" value="ECO:0007669"/>
    <property type="project" value="TreeGrafter"/>
</dbReference>
<feature type="compositionally biased region" description="Basic and acidic residues" evidence="5">
    <location>
        <begin position="185"/>
        <end position="199"/>
    </location>
</feature>
<comment type="similarity">
    <text evidence="1">Belongs to the protein-tyrosine phosphatase family. Non-receptor class dual specificity subfamily.</text>
</comment>
<keyword evidence="4" id="KW-0904">Protein phosphatase</keyword>
<gene>
    <name evidence="8" type="ORF">J437_LFUL014534</name>
</gene>
<dbReference type="PROSITE" id="PS50056">
    <property type="entry name" value="TYR_PHOSPHATASE_2"/>
    <property type="match status" value="1"/>
</dbReference>
<dbReference type="InterPro" id="IPR029021">
    <property type="entry name" value="Prot-tyrosine_phosphatase-like"/>
</dbReference>
<evidence type="ECO:0000313" key="8">
    <source>
        <dbReference type="EMBL" id="KAG8227281.1"/>
    </source>
</evidence>
<evidence type="ECO:0000313" key="9">
    <source>
        <dbReference type="Proteomes" id="UP000792457"/>
    </source>
</evidence>
<protein>
    <recommendedName>
        <fullName evidence="2">protein-tyrosine-phosphatase</fullName>
        <ecNumber evidence="2">3.1.3.48</ecNumber>
    </recommendedName>
</protein>
<dbReference type="SUPFAM" id="SSF52799">
    <property type="entry name" value="(Phosphotyrosine protein) phosphatases II"/>
    <property type="match status" value="1"/>
</dbReference>
<dbReference type="PROSITE" id="PS50054">
    <property type="entry name" value="TYR_PHOSPHATASE_DUAL"/>
    <property type="match status" value="1"/>
</dbReference>
<evidence type="ECO:0000256" key="5">
    <source>
        <dbReference type="SAM" id="MobiDB-lite"/>
    </source>
</evidence>